<accession>A0A4Y9FAP0</accession>
<evidence type="ECO:0000313" key="1">
    <source>
        <dbReference type="EMBL" id="TFU26151.1"/>
    </source>
</evidence>
<dbReference type="AlphaFoldDB" id="A0A4Y9FAP0"/>
<protein>
    <submittedName>
        <fullName evidence="1">Uncharacterized protein</fullName>
    </submittedName>
</protein>
<reference evidence="1 2" key="1">
    <citation type="submission" date="2019-03" db="EMBL/GenBank/DDBJ databases">
        <title>Thermus tengchongensis species for the arsenic transformation mechanism.</title>
        <authorList>
            <person name="Yuan G.C."/>
        </authorList>
    </citation>
    <scope>NUCLEOTIDE SEQUENCE [LARGE SCALE GENOMIC DNA]</scope>
    <source>
        <strain evidence="1 2">15W</strain>
    </source>
</reference>
<sequence>MEHTTNSRLTAIIEAFRHSPGLELPPAQGVLFNRLAPYLEAAWDAANRGDWHAFVEVAHEVYLAGLLDGNLPLGVLLAGALDDVREGGDA</sequence>
<organism evidence="1 2">
    <name type="scientific">Thermus tengchongensis</name>
    <dbReference type="NCBI Taxonomy" id="1214928"/>
    <lineage>
        <taxon>Bacteria</taxon>
        <taxon>Thermotogati</taxon>
        <taxon>Deinococcota</taxon>
        <taxon>Deinococci</taxon>
        <taxon>Thermales</taxon>
        <taxon>Thermaceae</taxon>
        <taxon>Thermus</taxon>
    </lineage>
</organism>
<dbReference type="EMBL" id="SJZF01000011">
    <property type="protein sequence ID" value="TFU26151.1"/>
    <property type="molecule type" value="Genomic_DNA"/>
</dbReference>
<name>A0A4Y9FAP0_9DEIN</name>
<gene>
    <name evidence="1" type="ORF">E0687_07095</name>
</gene>
<dbReference type="Proteomes" id="UP000297668">
    <property type="component" value="Unassembled WGS sequence"/>
</dbReference>
<dbReference type="RefSeq" id="WP_135260268.1">
    <property type="nucleotide sequence ID" value="NZ_SJZF01000011.1"/>
</dbReference>
<evidence type="ECO:0000313" key="2">
    <source>
        <dbReference type="Proteomes" id="UP000297668"/>
    </source>
</evidence>
<proteinExistence type="predicted"/>
<comment type="caution">
    <text evidence="1">The sequence shown here is derived from an EMBL/GenBank/DDBJ whole genome shotgun (WGS) entry which is preliminary data.</text>
</comment>